<proteinExistence type="predicted"/>
<protein>
    <submittedName>
        <fullName evidence="1">Uncharacterized protein</fullName>
    </submittedName>
</protein>
<dbReference type="EMBL" id="CAKOFQ010006944">
    <property type="protein sequence ID" value="CAH1983704.1"/>
    <property type="molecule type" value="Genomic_DNA"/>
</dbReference>
<accession>A0A9P0PH02</accession>
<evidence type="ECO:0000313" key="1">
    <source>
        <dbReference type="EMBL" id="CAH1983704.1"/>
    </source>
</evidence>
<dbReference type="OrthoDB" id="407198at2759"/>
<reference evidence="1" key="1">
    <citation type="submission" date="2022-03" db="EMBL/GenBank/DDBJ databases">
        <authorList>
            <person name="Sayadi A."/>
        </authorList>
    </citation>
    <scope>NUCLEOTIDE SEQUENCE</scope>
</reference>
<gene>
    <name evidence="1" type="ORF">ACAOBT_LOCUS15700</name>
</gene>
<organism evidence="1 2">
    <name type="scientific">Acanthoscelides obtectus</name>
    <name type="common">Bean weevil</name>
    <name type="synonym">Bruchus obtectus</name>
    <dbReference type="NCBI Taxonomy" id="200917"/>
    <lineage>
        <taxon>Eukaryota</taxon>
        <taxon>Metazoa</taxon>
        <taxon>Ecdysozoa</taxon>
        <taxon>Arthropoda</taxon>
        <taxon>Hexapoda</taxon>
        <taxon>Insecta</taxon>
        <taxon>Pterygota</taxon>
        <taxon>Neoptera</taxon>
        <taxon>Endopterygota</taxon>
        <taxon>Coleoptera</taxon>
        <taxon>Polyphaga</taxon>
        <taxon>Cucujiformia</taxon>
        <taxon>Chrysomeloidea</taxon>
        <taxon>Chrysomelidae</taxon>
        <taxon>Bruchinae</taxon>
        <taxon>Bruchini</taxon>
        <taxon>Acanthoscelides</taxon>
    </lineage>
</organism>
<dbReference type="AlphaFoldDB" id="A0A9P0PH02"/>
<comment type="caution">
    <text evidence="1">The sequence shown here is derived from an EMBL/GenBank/DDBJ whole genome shotgun (WGS) entry which is preliminary data.</text>
</comment>
<evidence type="ECO:0000313" key="2">
    <source>
        <dbReference type="Proteomes" id="UP001152888"/>
    </source>
</evidence>
<name>A0A9P0PH02_ACAOB</name>
<keyword evidence="2" id="KW-1185">Reference proteome</keyword>
<dbReference type="Proteomes" id="UP001152888">
    <property type="component" value="Unassembled WGS sequence"/>
</dbReference>
<sequence length="78" mass="8911">MNCRCAEVQKLSTEVDDIISKIKATSVDVYCLRQDAEKFKKELTSIIVACRHETAVHPRHNLRLKHGSVIPFSVYVKI</sequence>